<dbReference type="HAMAP" id="MF_00382">
    <property type="entry name" value="Ribosomal_bL20"/>
    <property type="match status" value="1"/>
</dbReference>
<accession>X1JZH4</accession>
<dbReference type="NCBIfam" id="TIGR01032">
    <property type="entry name" value="rplT_bact"/>
    <property type="match status" value="1"/>
</dbReference>
<evidence type="ECO:0008006" key="7">
    <source>
        <dbReference type="Google" id="ProtNLM"/>
    </source>
</evidence>
<reference evidence="6" key="1">
    <citation type="journal article" date="2014" name="Front. Microbiol.">
        <title>High frequency of phylogenetically diverse reductive dehalogenase-homologous genes in deep subseafloor sedimentary metagenomes.</title>
        <authorList>
            <person name="Kawai M."/>
            <person name="Futagami T."/>
            <person name="Toyoda A."/>
            <person name="Takaki Y."/>
            <person name="Nishi S."/>
            <person name="Hori S."/>
            <person name="Arai W."/>
            <person name="Tsubouchi T."/>
            <person name="Morono Y."/>
            <person name="Uchiyama I."/>
            <person name="Ito T."/>
            <person name="Fujiyama A."/>
            <person name="Inagaki F."/>
            <person name="Takami H."/>
        </authorList>
    </citation>
    <scope>NUCLEOTIDE SEQUENCE</scope>
    <source>
        <strain evidence="6">Expedition CK06-06</strain>
    </source>
</reference>
<dbReference type="GO" id="GO:0019843">
    <property type="term" value="F:rRNA binding"/>
    <property type="evidence" value="ECO:0007669"/>
    <property type="project" value="UniProtKB-KW"/>
</dbReference>
<dbReference type="Pfam" id="PF00453">
    <property type="entry name" value="Ribosomal_L20"/>
    <property type="match status" value="1"/>
</dbReference>
<dbReference type="InterPro" id="IPR049946">
    <property type="entry name" value="RIBOSOMAL_L20_CS"/>
</dbReference>
<name>X1JZH4_9ZZZZ</name>
<evidence type="ECO:0000256" key="2">
    <source>
        <dbReference type="ARBA" id="ARBA00022730"/>
    </source>
</evidence>
<keyword evidence="3" id="KW-0694">RNA-binding</keyword>
<sequence length="136" mass="15403">MPVALPIWKAKALMIRAKSGKVTHRRHKKALELTKGHYGARHALYRTAHESMLHALDYAYCHRRERKGNFRRLWIARINAAARAQGLSYSQFMASLKKSNTEINRKMLAEMAVKDPEGLAKLMASVSSENTNAQAT</sequence>
<organism evidence="6">
    <name type="scientific">marine sediment metagenome</name>
    <dbReference type="NCBI Taxonomy" id="412755"/>
    <lineage>
        <taxon>unclassified sequences</taxon>
        <taxon>metagenomes</taxon>
        <taxon>ecological metagenomes</taxon>
    </lineage>
</organism>
<evidence type="ECO:0000256" key="5">
    <source>
        <dbReference type="ARBA" id="ARBA00023274"/>
    </source>
</evidence>
<dbReference type="PRINTS" id="PR00062">
    <property type="entry name" value="RIBOSOMALL20"/>
</dbReference>
<dbReference type="InterPro" id="IPR005813">
    <property type="entry name" value="Ribosomal_bL20"/>
</dbReference>
<dbReference type="PROSITE" id="PS00937">
    <property type="entry name" value="RIBOSOMAL_L20"/>
    <property type="match status" value="1"/>
</dbReference>
<protein>
    <recommendedName>
        <fullName evidence="7">50S ribosomal protein L20</fullName>
    </recommendedName>
</protein>
<evidence type="ECO:0000256" key="4">
    <source>
        <dbReference type="ARBA" id="ARBA00022980"/>
    </source>
</evidence>
<dbReference type="GO" id="GO:0006412">
    <property type="term" value="P:translation"/>
    <property type="evidence" value="ECO:0007669"/>
    <property type="project" value="InterPro"/>
</dbReference>
<comment type="similarity">
    <text evidence="1">Belongs to the bacterial ribosomal protein bL20 family.</text>
</comment>
<dbReference type="InterPro" id="IPR035566">
    <property type="entry name" value="Ribosomal_protein_bL20_C"/>
</dbReference>
<dbReference type="Gene3D" id="1.10.1900.20">
    <property type="entry name" value="Ribosomal protein L20"/>
    <property type="match status" value="1"/>
</dbReference>
<evidence type="ECO:0000313" key="6">
    <source>
        <dbReference type="EMBL" id="GAI00162.1"/>
    </source>
</evidence>
<dbReference type="AlphaFoldDB" id="X1JZH4"/>
<dbReference type="EMBL" id="BARV01001789">
    <property type="protein sequence ID" value="GAI00162.1"/>
    <property type="molecule type" value="Genomic_DNA"/>
</dbReference>
<dbReference type="CDD" id="cd07026">
    <property type="entry name" value="Ribosomal_L20"/>
    <property type="match status" value="1"/>
</dbReference>
<keyword evidence="2" id="KW-0699">rRNA-binding</keyword>
<keyword evidence="4" id="KW-0689">Ribosomal protein</keyword>
<dbReference type="GO" id="GO:0005840">
    <property type="term" value="C:ribosome"/>
    <property type="evidence" value="ECO:0007669"/>
    <property type="project" value="UniProtKB-KW"/>
</dbReference>
<dbReference type="PANTHER" id="PTHR10986">
    <property type="entry name" value="39S RIBOSOMAL PROTEIN L20"/>
    <property type="match status" value="1"/>
</dbReference>
<dbReference type="GO" id="GO:1990904">
    <property type="term" value="C:ribonucleoprotein complex"/>
    <property type="evidence" value="ECO:0007669"/>
    <property type="project" value="UniProtKB-KW"/>
</dbReference>
<evidence type="ECO:0000256" key="3">
    <source>
        <dbReference type="ARBA" id="ARBA00022884"/>
    </source>
</evidence>
<evidence type="ECO:0000256" key="1">
    <source>
        <dbReference type="ARBA" id="ARBA00007698"/>
    </source>
</evidence>
<keyword evidence="5" id="KW-0687">Ribonucleoprotein</keyword>
<proteinExistence type="inferred from homology"/>
<dbReference type="SUPFAM" id="SSF74731">
    <property type="entry name" value="Ribosomal protein L20"/>
    <property type="match status" value="1"/>
</dbReference>
<dbReference type="FunFam" id="1.10.1900.20:FF:000001">
    <property type="entry name" value="50S ribosomal protein L20"/>
    <property type="match status" value="1"/>
</dbReference>
<comment type="caution">
    <text evidence="6">The sequence shown here is derived from an EMBL/GenBank/DDBJ whole genome shotgun (WGS) entry which is preliminary data.</text>
</comment>
<dbReference type="GO" id="GO:0003735">
    <property type="term" value="F:structural constituent of ribosome"/>
    <property type="evidence" value="ECO:0007669"/>
    <property type="project" value="InterPro"/>
</dbReference>
<dbReference type="Gene3D" id="6.10.160.10">
    <property type="match status" value="1"/>
</dbReference>
<gene>
    <name evidence="6" type="ORF">S06H3_04961</name>
</gene>